<comment type="caution">
    <text evidence="2">The sequence shown here is derived from an EMBL/GenBank/DDBJ whole genome shotgun (WGS) entry which is preliminary data.</text>
</comment>
<evidence type="ECO:0000256" key="1">
    <source>
        <dbReference type="SAM" id="Coils"/>
    </source>
</evidence>
<gene>
    <name evidence="2" type="ORF">AMORRO_LOCUS4151</name>
</gene>
<evidence type="ECO:0000313" key="2">
    <source>
        <dbReference type="EMBL" id="CAG8519925.1"/>
    </source>
</evidence>
<name>A0A9N9F9F2_9GLOM</name>
<protein>
    <submittedName>
        <fullName evidence="2">16477_t:CDS:1</fullName>
    </submittedName>
</protein>
<dbReference type="Proteomes" id="UP000789342">
    <property type="component" value="Unassembled WGS sequence"/>
</dbReference>
<proteinExistence type="predicted"/>
<dbReference type="EMBL" id="CAJVPV010002176">
    <property type="protein sequence ID" value="CAG8519925.1"/>
    <property type="molecule type" value="Genomic_DNA"/>
</dbReference>
<sequence>MPGTTSKPPTNESELSADLFKDENLELDIDEILKDIDKTEGALKELDDRLDNFNAKIDALLSEQPTDNSEVMPTTEESKVTNKNDKNEFIIEVEYTIKNR</sequence>
<dbReference type="OrthoDB" id="2400240at2759"/>
<dbReference type="AlphaFoldDB" id="A0A9N9F9F2"/>
<accession>A0A9N9F9F2</accession>
<reference evidence="2" key="1">
    <citation type="submission" date="2021-06" db="EMBL/GenBank/DDBJ databases">
        <authorList>
            <person name="Kallberg Y."/>
            <person name="Tangrot J."/>
            <person name="Rosling A."/>
        </authorList>
    </citation>
    <scope>NUCLEOTIDE SEQUENCE</scope>
    <source>
        <strain evidence="2">CL551</strain>
    </source>
</reference>
<keyword evidence="3" id="KW-1185">Reference proteome</keyword>
<organism evidence="2 3">
    <name type="scientific">Acaulospora morrowiae</name>
    <dbReference type="NCBI Taxonomy" id="94023"/>
    <lineage>
        <taxon>Eukaryota</taxon>
        <taxon>Fungi</taxon>
        <taxon>Fungi incertae sedis</taxon>
        <taxon>Mucoromycota</taxon>
        <taxon>Glomeromycotina</taxon>
        <taxon>Glomeromycetes</taxon>
        <taxon>Diversisporales</taxon>
        <taxon>Acaulosporaceae</taxon>
        <taxon>Acaulospora</taxon>
    </lineage>
</organism>
<feature type="coiled-coil region" evidence="1">
    <location>
        <begin position="29"/>
        <end position="63"/>
    </location>
</feature>
<keyword evidence="1" id="KW-0175">Coiled coil</keyword>
<evidence type="ECO:0000313" key="3">
    <source>
        <dbReference type="Proteomes" id="UP000789342"/>
    </source>
</evidence>